<dbReference type="Proteomes" id="UP000053477">
    <property type="component" value="Unassembled WGS sequence"/>
</dbReference>
<gene>
    <name evidence="1" type="ORF">SCHPADRAFT_436560</name>
</gene>
<dbReference type="InParanoid" id="A0A0H2S585"/>
<protein>
    <submittedName>
        <fullName evidence="1">Uncharacterized protein</fullName>
    </submittedName>
</protein>
<evidence type="ECO:0000313" key="1">
    <source>
        <dbReference type="EMBL" id="KLO12071.1"/>
    </source>
</evidence>
<name>A0A0H2S585_9AGAM</name>
<dbReference type="AlphaFoldDB" id="A0A0H2S585"/>
<sequence>MTRSSSVGWRLMPHANERELQDSRLVHMAFVLAPSPLFRPPGVVWGRLAITWSKLSSSSVLIDVLWNIMNIRSCFVVSSPERESSPSNYAHVGSEIGFGADLTRRVSRIANTPRTVQRSIQRRVNAIEIEPLNFLGKSASAQTNRSTCLVEGLYSQYYPDGRSGCLITSQSA</sequence>
<keyword evidence="2" id="KW-1185">Reference proteome</keyword>
<accession>A0A0H2S585</accession>
<reference evidence="1 2" key="1">
    <citation type="submission" date="2015-04" db="EMBL/GenBank/DDBJ databases">
        <title>Complete genome sequence of Schizopora paradoxa KUC8140, a cosmopolitan wood degrader in East Asia.</title>
        <authorList>
            <consortium name="DOE Joint Genome Institute"/>
            <person name="Min B."/>
            <person name="Park H."/>
            <person name="Jang Y."/>
            <person name="Kim J.-J."/>
            <person name="Kim K.H."/>
            <person name="Pangilinan J."/>
            <person name="Lipzen A."/>
            <person name="Riley R."/>
            <person name="Grigoriev I.V."/>
            <person name="Spatafora J.W."/>
            <person name="Choi I.-G."/>
        </authorList>
    </citation>
    <scope>NUCLEOTIDE SEQUENCE [LARGE SCALE GENOMIC DNA]</scope>
    <source>
        <strain evidence="1 2">KUC8140</strain>
    </source>
</reference>
<evidence type="ECO:0000313" key="2">
    <source>
        <dbReference type="Proteomes" id="UP000053477"/>
    </source>
</evidence>
<proteinExistence type="predicted"/>
<organism evidence="1 2">
    <name type="scientific">Schizopora paradoxa</name>
    <dbReference type="NCBI Taxonomy" id="27342"/>
    <lineage>
        <taxon>Eukaryota</taxon>
        <taxon>Fungi</taxon>
        <taxon>Dikarya</taxon>
        <taxon>Basidiomycota</taxon>
        <taxon>Agaricomycotina</taxon>
        <taxon>Agaricomycetes</taxon>
        <taxon>Hymenochaetales</taxon>
        <taxon>Schizoporaceae</taxon>
        <taxon>Schizopora</taxon>
    </lineage>
</organism>
<dbReference type="EMBL" id="KQ085985">
    <property type="protein sequence ID" value="KLO12071.1"/>
    <property type="molecule type" value="Genomic_DNA"/>
</dbReference>